<reference evidence="1" key="1">
    <citation type="journal article" date="2019" name="bioRxiv">
        <title>The Genome of the Zebra Mussel, Dreissena polymorpha: A Resource for Invasive Species Research.</title>
        <authorList>
            <person name="McCartney M.A."/>
            <person name="Auch B."/>
            <person name="Kono T."/>
            <person name="Mallez S."/>
            <person name="Zhang Y."/>
            <person name="Obille A."/>
            <person name="Becker A."/>
            <person name="Abrahante J.E."/>
            <person name="Garbe J."/>
            <person name="Badalamenti J.P."/>
            <person name="Herman A."/>
            <person name="Mangelson H."/>
            <person name="Liachko I."/>
            <person name="Sullivan S."/>
            <person name="Sone E.D."/>
            <person name="Koren S."/>
            <person name="Silverstein K.A.T."/>
            <person name="Beckman K.B."/>
            <person name="Gohl D.M."/>
        </authorList>
    </citation>
    <scope>NUCLEOTIDE SEQUENCE</scope>
    <source>
        <strain evidence="1">Duluth1</strain>
        <tissue evidence="1">Whole animal</tissue>
    </source>
</reference>
<accession>A0A9D4G587</accession>
<dbReference type="Proteomes" id="UP000828390">
    <property type="component" value="Unassembled WGS sequence"/>
</dbReference>
<dbReference type="EMBL" id="JAIWYP010000006">
    <property type="protein sequence ID" value="KAH3808800.1"/>
    <property type="molecule type" value="Genomic_DNA"/>
</dbReference>
<evidence type="ECO:0000313" key="2">
    <source>
        <dbReference type="Proteomes" id="UP000828390"/>
    </source>
</evidence>
<proteinExistence type="predicted"/>
<reference evidence="1" key="2">
    <citation type="submission" date="2020-11" db="EMBL/GenBank/DDBJ databases">
        <authorList>
            <person name="McCartney M.A."/>
            <person name="Auch B."/>
            <person name="Kono T."/>
            <person name="Mallez S."/>
            <person name="Becker A."/>
            <person name="Gohl D.M."/>
            <person name="Silverstein K.A.T."/>
            <person name="Koren S."/>
            <person name="Bechman K.B."/>
            <person name="Herman A."/>
            <person name="Abrahante J.E."/>
            <person name="Garbe J."/>
        </authorList>
    </citation>
    <scope>NUCLEOTIDE SEQUENCE</scope>
    <source>
        <strain evidence="1">Duluth1</strain>
        <tissue evidence="1">Whole animal</tissue>
    </source>
</reference>
<dbReference type="AlphaFoldDB" id="A0A9D4G587"/>
<gene>
    <name evidence="1" type="ORF">DPMN_137159</name>
</gene>
<comment type="caution">
    <text evidence="1">The sequence shown here is derived from an EMBL/GenBank/DDBJ whole genome shotgun (WGS) entry which is preliminary data.</text>
</comment>
<sequence length="89" mass="9650">MGIMPYATIISIAQPACTSLNAKDGGNNDDGSIVVIKEHDGRGGVFVNVAVAEDDSDVLQLMMVLVKKIWIRITRDPLALRDSPNTLRK</sequence>
<protein>
    <submittedName>
        <fullName evidence="1">Uncharacterized protein</fullName>
    </submittedName>
</protein>
<evidence type="ECO:0000313" key="1">
    <source>
        <dbReference type="EMBL" id="KAH3808800.1"/>
    </source>
</evidence>
<name>A0A9D4G587_DREPO</name>
<keyword evidence="2" id="KW-1185">Reference proteome</keyword>
<organism evidence="1 2">
    <name type="scientific">Dreissena polymorpha</name>
    <name type="common">Zebra mussel</name>
    <name type="synonym">Mytilus polymorpha</name>
    <dbReference type="NCBI Taxonomy" id="45954"/>
    <lineage>
        <taxon>Eukaryota</taxon>
        <taxon>Metazoa</taxon>
        <taxon>Spiralia</taxon>
        <taxon>Lophotrochozoa</taxon>
        <taxon>Mollusca</taxon>
        <taxon>Bivalvia</taxon>
        <taxon>Autobranchia</taxon>
        <taxon>Heteroconchia</taxon>
        <taxon>Euheterodonta</taxon>
        <taxon>Imparidentia</taxon>
        <taxon>Neoheterodontei</taxon>
        <taxon>Myida</taxon>
        <taxon>Dreissenoidea</taxon>
        <taxon>Dreissenidae</taxon>
        <taxon>Dreissena</taxon>
    </lineage>
</organism>